<keyword evidence="4 10" id="KW-0808">Transferase</keyword>
<evidence type="ECO:0000256" key="9">
    <source>
        <dbReference type="ARBA" id="ARBA00048090"/>
    </source>
</evidence>
<evidence type="ECO:0000256" key="3">
    <source>
        <dbReference type="ARBA" id="ARBA00012054"/>
    </source>
</evidence>
<evidence type="ECO:0000256" key="5">
    <source>
        <dbReference type="ARBA" id="ARBA00022741"/>
    </source>
</evidence>
<dbReference type="EMBL" id="JAKFHA010000015">
    <property type="protein sequence ID" value="MCF2530342.1"/>
    <property type="molecule type" value="Genomic_DNA"/>
</dbReference>
<protein>
    <recommendedName>
        <fullName evidence="3 10">Gluconokinase</fullName>
        <ecNumber evidence="3 10">2.7.1.12</ecNumber>
    </recommendedName>
</protein>
<dbReference type="GO" id="GO:0046316">
    <property type="term" value="F:gluconokinase activity"/>
    <property type="evidence" value="ECO:0007669"/>
    <property type="project" value="UniProtKB-EC"/>
</dbReference>
<dbReference type="PANTHER" id="PTHR43442">
    <property type="entry name" value="GLUCONOKINASE-RELATED"/>
    <property type="match status" value="1"/>
</dbReference>
<dbReference type="InterPro" id="IPR027417">
    <property type="entry name" value="P-loop_NTPase"/>
</dbReference>
<dbReference type="AlphaFoldDB" id="A0AA41U420"/>
<dbReference type="GO" id="GO:0005524">
    <property type="term" value="F:ATP binding"/>
    <property type="evidence" value="ECO:0007669"/>
    <property type="project" value="UniProtKB-KW"/>
</dbReference>
<comment type="caution">
    <text evidence="11">The sequence shown here is derived from an EMBL/GenBank/DDBJ whole genome shotgun (WGS) entry which is preliminary data.</text>
</comment>
<dbReference type="RefSeq" id="WP_235055028.1">
    <property type="nucleotide sequence ID" value="NZ_JAKFHA010000015.1"/>
</dbReference>
<keyword evidence="8" id="KW-0311">Gluconate utilization</keyword>
<dbReference type="FunFam" id="3.40.50.300:FF:000522">
    <property type="entry name" value="Gluconokinase"/>
    <property type="match status" value="1"/>
</dbReference>
<evidence type="ECO:0000256" key="2">
    <source>
        <dbReference type="ARBA" id="ARBA00008420"/>
    </source>
</evidence>
<reference evidence="11" key="1">
    <citation type="submission" date="2022-01" db="EMBL/GenBank/DDBJ databases">
        <title>Genome-Based Taxonomic Classification of the Phylum Actinobacteria.</title>
        <authorList>
            <person name="Gao Y."/>
        </authorList>
    </citation>
    <scope>NUCLEOTIDE SEQUENCE</scope>
    <source>
        <strain evidence="11">KLBMP 8922</strain>
    </source>
</reference>
<evidence type="ECO:0000313" key="12">
    <source>
        <dbReference type="Proteomes" id="UP001165378"/>
    </source>
</evidence>
<proteinExistence type="inferred from homology"/>
<dbReference type="CDD" id="cd02021">
    <property type="entry name" value="GntK"/>
    <property type="match status" value="1"/>
</dbReference>
<name>A0AA41U420_9ACTN</name>
<comment type="pathway">
    <text evidence="1">Carbohydrate acid metabolism.</text>
</comment>
<dbReference type="NCBIfam" id="TIGR01313">
    <property type="entry name" value="therm_gnt_kin"/>
    <property type="match status" value="1"/>
</dbReference>
<dbReference type="GO" id="GO:0019521">
    <property type="term" value="P:D-gluconate metabolic process"/>
    <property type="evidence" value="ECO:0007669"/>
    <property type="project" value="UniProtKB-KW"/>
</dbReference>
<evidence type="ECO:0000256" key="10">
    <source>
        <dbReference type="RuleBase" id="RU363066"/>
    </source>
</evidence>
<evidence type="ECO:0000256" key="4">
    <source>
        <dbReference type="ARBA" id="ARBA00022679"/>
    </source>
</evidence>
<evidence type="ECO:0000256" key="1">
    <source>
        <dbReference type="ARBA" id="ARBA00004761"/>
    </source>
</evidence>
<evidence type="ECO:0000256" key="7">
    <source>
        <dbReference type="ARBA" id="ARBA00022840"/>
    </source>
</evidence>
<accession>A0AA41U420</accession>
<keyword evidence="6 10" id="KW-0418">Kinase</keyword>
<keyword evidence="7 10" id="KW-0067">ATP-binding</keyword>
<sequence>MGVSGSGKSTVGALVAAELGVPFADGDDLHPAANIAKMAAGQALDDADRAPWLAAVGRWLRDAHEAGTGGVTACSALRRTYRDRLRAACPQAYLVELDAPQEVIAARLAARRDHFMPPALLASQYAALEPLQPDECGVRLPAAAADAESLAAQAVRAWRRTLPPSAR</sequence>
<dbReference type="SUPFAM" id="SSF52540">
    <property type="entry name" value="P-loop containing nucleoside triphosphate hydrolases"/>
    <property type="match status" value="1"/>
</dbReference>
<gene>
    <name evidence="11" type="ORF">LZ495_24400</name>
</gene>
<dbReference type="PANTHER" id="PTHR43442:SF3">
    <property type="entry name" value="GLUCONOKINASE-RELATED"/>
    <property type="match status" value="1"/>
</dbReference>
<evidence type="ECO:0000256" key="6">
    <source>
        <dbReference type="ARBA" id="ARBA00022777"/>
    </source>
</evidence>
<dbReference type="InterPro" id="IPR006001">
    <property type="entry name" value="Therm_gnt_kin"/>
</dbReference>
<keyword evidence="5 10" id="KW-0547">Nucleotide-binding</keyword>
<comment type="similarity">
    <text evidence="2 10">Belongs to the gluconokinase GntK/GntV family.</text>
</comment>
<evidence type="ECO:0000256" key="8">
    <source>
        <dbReference type="ARBA" id="ARBA00023064"/>
    </source>
</evidence>
<organism evidence="11 12">
    <name type="scientific">Yinghuangia soli</name>
    <dbReference type="NCBI Taxonomy" id="2908204"/>
    <lineage>
        <taxon>Bacteria</taxon>
        <taxon>Bacillati</taxon>
        <taxon>Actinomycetota</taxon>
        <taxon>Actinomycetes</taxon>
        <taxon>Kitasatosporales</taxon>
        <taxon>Streptomycetaceae</taxon>
        <taxon>Yinghuangia</taxon>
    </lineage>
</organism>
<dbReference type="EC" id="2.7.1.12" evidence="3 10"/>
<evidence type="ECO:0000313" key="11">
    <source>
        <dbReference type="EMBL" id="MCF2530342.1"/>
    </source>
</evidence>
<dbReference type="Proteomes" id="UP001165378">
    <property type="component" value="Unassembled WGS sequence"/>
</dbReference>
<dbReference type="Pfam" id="PF13671">
    <property type="entry name" value="AAA_33"/>
    <property type="match status" value="1"/>
</dbReference>
<dbReference type="Gene3D" id="3.40.50.300">
    <property type="entry name" value="P-loop containing nucleotide triphosphate hydrolases"/>
    <property type="match status" value="1"/>
</dbReference>
<comment type="catalytic activity">
    <reaction evidence="9 10">
        <text>D-gluconate + ATP = 6-phospho-D-gluconate + ADP + H(+)</text>
        <dbReference type="Rhea" id="RHEA:19433"/>
        <dbReference type="ChEBI" id="CHEBI:15378"/>
        <dbReference type="ChEBI" id="CHEBI:18391"/>
        <dbReference type="ChEBI" id="CHEBI:30616"/>
        <dbReference type="ChEBI" id="CHEBI:58759"/>
        <dbReference type="ChEBI" id="CHEBI:456216"/>
        <dbReference type="EC" id="2.7.1.12"/>
    </reaction>
</comment>
<keyword evidence="12" id="KW-1185">Reference proteome</keyword>
<dbReference type="GO" id="GO:0005737">
    <property type="term" value="C:cytoplasm"/>
    <property type="evidence" value="ECO:0007669"/>
    <property type="project" value="TreeGrafter"/>
</dbReference>